<reference evidence="9 10" key="1">
    <citation type="journal article" date="2020" name="Nature">
        <title>Six reference-quality genomes reveal evolution of bat adaptations.</title>
        <authorList>
            <person name="Jebb D."/>
            <person name="Huang Z."/>
            <person name="Pippel M."/>
            <person name="Hughes G.M."/>
            <person name="Lavrichenko K."/>
            <person name="Devanna P."/>
            <person name="Winkler S."/>
            <person name="Jermiin L.S."/>
            <person name="Skirmuntt E.C."/>
            <person name="Katzourakis A."/>
            <person name="Burkitt-Gray L."/>
            <person name="Ray D.A."/>
            <person name="Sullivan K.A.M."/>
            <person name="Roscito J.G."/>
            <person name="Kirilenko B.M."/>
            <person name="Davalos L.M."/>
            <person name="Corthals A.P."/>
            <person name="Power M.L."/>
            <person name="Jones G."/>
            <person name="Ransome R.D."/>
            <person name="Dechmann D.K.N."/>
            <person name="Locatelli A.G."/>
            <person name="Puechmaille S.J."/>
            <person name="Fedrigo O."/>
            <person name="Jarvis E.D."/>
            <person name="Hiller M."/>
            <person name="Vernes S.C."/>
            <person name="Myers E.W."/>
            <person name="Teeling E.C."/>
        </authorList>
    </citation>
    <scope>NUCLEOTIDE SEQUENCE [LARGE SCALE GENOMIC DNA]</scope>
    <source>
        <strain evidence="9">MMyoMyo1</strain>
        <tissue evidence="9">Flight muscle</tissue>
    </source>
</reference>
<feature type="domain" description="UBX" evidence="8">
    <location>
        <begin position="51"/>
        <end position="127"/>
    </location>
</feature>
<dbReference type="PANTHER" id="PTHR23153">
    <property type="entry name" value="UBX-RELATED"/>
    <property type="match status" value="1"/>
</dbReference>
<dbReference type="Gene3D" id="3.10.20.90">
    <property type="entry name" value="Phosphatidylinositol 3-kinase Catalytic Subunit, Chain A, domain 1"/>
    <property type="match status" value="1"/>
</dbReference>
<dbReference type="PANTHER" id="PTHR23153:SF38">
    <property type="entry name" value="UBX DOMAIN-CONTAINING PROTEIN 6"/>
    <property type="match status" value="1"/>
</dbReference>
<dbReference type="FunFam" id="3.10.20.90:FF:000185">
    <property type="entry name" value="UBX domain-containing protein 6"/>
    <property type="match status" value="1"/>
</dbReference>
<gene>
    <name evidence="9" type="ORF">mMyoMyo1_020140</name>
</gene>
<accession>A0A7J7XLB8</accession>
<keyword evidence="2" id="KW-0833">Ubl conjugation pathway</keyword>
<dbReference type="VEuPathDB" id="HostDB:GeneID_118657998"/>
<dbReference type="PROSITE" id="PS50033">
    <property type="entry name" value="UBX"/>
    <property type="match status" value="1"/>
</dbReference>
<evidence type="ECO:0000256" key="6">
    <source>
        <dbReference type="ARBA" id="ARBA00070523"/>
    </source>
</evidence>
<dbReference type="CDD" id="cd16119">
    <property type="entry name" value="UBX_UBXN6"/>
    <property type="match status" value="1"/>
</dbReference>
<proteinExistence type="predicted"/>
<name>A0A7J7XLB8_MYOMY</name>
<dbReference type="SUPFAM" id="SSF54236">
    <property type="entry name" value="Ubiquitin-like"/>
    <property type="match status" value="1"/>
</dbReference>
<dbReference type="Pfam" id="PF00789">
    <property type="entry name" value="UBX"/>
    <property type="match status" value="1"/>
</dbReference>
<evidence type="ECO:0000256" key="3">
    <source>
        <dbReference type="ARBA" id="ARBA00023136"/>
    </source>
</evidence>
<dbReference type="GO" id="GO:0006950">
    <property type="term" value="P:response to stress"/>
    <property type="evidence" value="ECO:0007669"/>
    <property type="project" value="UniProtKB-ARBA"/>
</dbReference>
<dbReference type="GO" id="GO:0016020">
    <property type="term" value="C:membrane"/>
    <property type="evidence" value="ECO:0007669"/>
    <property type="project" value="UniProtKB-SubCell"/>
</dbReference>
<protein>
    <recommendedName>
        <fullName evidence="6">UBX domain-containing protein 6</fullName>
    </recommendedName>
    <alternativeName>
        <fullName evidence="7">UBX domain-containing protein 1</fullName>
    </alternativeName>
</protein>
<evidence type="ECO:0000256" key="1">
    <source>
        <dbReference type="ARBA" id="ARBA00004170"/>
    </source>
</evidence>
<evidence type="ECO:0000256" key="2">
    <source>
        <dbReference type="ARBA" id="ARBA00022786"/>
    </source>
</evidence>
<dbReference type="SMART" id="SM00166">
    <property type="entry name" value="UBX"/>
    <property type="match status" value="1"/>
</dbReference>
<keyword evidence="3" id="KW-0472">Membrane</keyword>
<evidence type="ECO:0000313" key="10">
    <source>
        <dbReference type="Proteomes" id="UP000527355"/>
    </source>
</evidence>
<comment type="function">
    <text evidence="4">May negatively regulate the ATPase activity of VCP, an ATP-driven segregase that associates with different cofactors to control a wide variety of cellular processes. As a cofactor of VCP, it may play a role in the transport of CAV1 to lysosomes for degradation. It may also play a role in endoplasmic reticulum-associated degradation (ERAD) of misfolded proteins. Together with VCP and other cofactors, it may play a role in macroautophagy, regulating for instance the clearance of damaged lysosomes.</text>
</comment>
<evidence type="ECO:0000259" key="8">
    <source>
        <dbReference type="PROSITE" id="PS50033"/>
    </source>
</evidence>
<keyword evidence="10" id="KW-1185">Reference proteome</keyword>
<comment type="caution">
    <text evidence="9">The sequence shown here is derived from an EMBL/GenBank/DDBJ whole genome shotgun (WGS) entry which is preliminary data.</text>
</comment>
<dbReference type="EMBL" id="JABWUV010000006">
    <property type="protein sequence ID" value="KAF6350521.1"/>
    <property type="molecule type" value="Genomic_DNA"/>
</dbReference>
<sequence length="161" mass="18456">MASQFDLPPDFFNLTTEEAKREQKLRSEAVERLSMLRTKAMREKEEQREMRKYTYTLLRVRLPDGCLLQGTFYARERVAALYSFVREALQNDWLPFELLASCGQKLSEDENLAFNECGLVPSALLTFSWDMAVLEDIKAAGAKPDSSILKPELLLAIEKLS</sequence>
<evidence type="ECO:0000256" key="5">
    <source>
        <dbReference type="ARBA" id="ARBA00065525"/>
    </source>
</evidence>
<dbReference type="InterPro" id="IPR029071">
    <property type="entry name" value="Ubiquitin-like_domsf"/>
</dbReference>
<organism evidence="9 10">
    <name type="scientific">Myotis myotis</name>
    <name type="common">Greater mouse-eared bat</name>
    <name type="synonym">Vespertilio myotis</name>
    <dbReference type="NCBI Taxonomy" id="51298"/>
    <lineage>
        <taxon>Eukaryota</taxon>
        <taxon>Metazoa</taxon>
        <taxon>Chordata</taxon>
        <taxon>Craniata</taxon>
        <taxon>Vertebrata</taxon>
        <taxon>Euteleostomi</taxon>
        <taxon>Mammalia</taxon>
        <taxon>Eutheria</taxon>
        <taxon>Laurasiatheria</taxon>
        <taxon>Chiroptera</taxon>
        <taxon>Yangochiroptera</taxon>
        <taxon>Vespertilionidae</taxon>
        <taxon>Myotis</taxon>
    </lineage>
</organism>
<evidence type="ECO:0000256" key="4">
    <source>
        <dbReference type="ARBA" id="ARBA00059509"/>
    </source>
</evidence>
<dbReference type="GO" id="GO:0005737">
    <property type="term" value="C:cytoplasm"/>
    <property type="evidence" value="ECO:0007669"/>
    <property type="project" value="TreeGrafter"/>
</dbReference>
<evidence type="ECO:0000256" key="7">
    <source>
        <dbReference type="ARBA" id="ARBA00075815"/>
    </source>
</evidence>
<comment type="subunit">
    <text evidence="5">Interacts with VCP through the PUB domain (via C-terminus) and VIM motif (via N-terminus); the interaction is direct. Forms a ternary complex with CAV1 and VCP. Interacts with SYVN1. Interacts with HERPUD1. Interacts with VCPKMT. May interact with DERL1. Interacts with PLAA, VCP and YOD1; may form a complex involved in macroautophagy. Interacts with LMAN1.</text>
</comment>
<dbReference type="AlphaFoldDB" id="A0A7J7XLB8"/>
<dbReference type="InterPro" id="IPR001012">
    <property type="entry name" value="UBX_dom"/>
</dbReference>
<dbReference type="Proteomes" id="UP000527355">
    <property type="component" value="Unassembled WGS sequence"/>
</dbReference>
<comment type="subcellular location">
    <subcellularLocation>
        <location evidence="1">Membrane</location>
        <topology evidence="1">Peripheral membrane protein</topology>
    </subcellularLocation>
</comment>
<evidence type="ECO:0000313" key="9">
    <source>
        <dbReference type="EMBL" id="KAF6350521.1"/>
    </source>
</evidence>